<feature type="transmembrane region" description="Helical" evidence="1">
    <location>
        <begin position="148"/>
        <end position="168"/>
    </location>
</feature>
<evidence type="ECO:0000313" key="2">
    <source>
        <dbReference type="EMBL" id="OGG35986.1"/>
    </source>
</evidence>
<keyword evidence="1" id="KW-0472">Membrane</keyword>
<name>A0A1F6BGC3_9BACT</name>
<evidence type="ECO:0000256" key="1">
    <source>
        <dbReference type="SAM" id="Phobius"/>
    </source>
</evidence>
<sequence length="408" mass="47584">MKKNFLLWLSILFIYLLFAGRGIFQFHTTQRNFFSLQAYSWLQGRFDLAVLPNDITDLSIYKGKAYMYYPPLPAVFALPFVVVFGVGVSDVFYTAFYSSIAPVFLYLMLQKAKKAKLIPQLSDNYLIILTLFFAFGTVFFYLSLLGTVWFTSQILAILTLIISLYFLFSFAYDKKQNSFVLSVILLCLSFWGRLELILAFPLYFYLLFITKNPKKTKIFFIILSILFLNFAIYFVYNYFQFNNFFESGLNYIQNDPRFIEQKRIGFFNFKYLFHNSYYFLINPLKFKTSFPFIYPDPEGNSMFSTSPLFILLFGLLSKKLFSKKVFFISINLFLSGVIALLFLFYGSTGWFQFGYRYALDVIPLLILALAFVIGKFPKSVVVGLFLLSVAINVMGAIWMLQLAPYLNY</sequence>
<comment type="caution">
    <text evidence="2">The sequence shown here is derived from an EMBL/GenBank/DDBJ whole genome shotgun (WGS) entry which is preliminary data.</text>
</comment>
<feature type="transmembrane region" description="Helical" evidence="1">
    <location>
        <begin position="325"/>
        <end position="347"/>
    </location>
</feature>
<accession>A0A1F6BGC3</accession>
<protein>
    <recommendedName>
        <fullName evidence="4">Glycosyltransferase RgtA/B/C/D-like domain-containing protein</fullName>
    </recommendedName>
</protein>
<feature type="transmembrane region" description="Helical" evidence="1">
    <location>
        <begin position="353"/>
        <end position="373"/>
    </location>
</feature>
<evidence type="ECO:0000313" key="3">
    <source>
        <dbReference type="Proteomes" id="UP000176228"/>
    </source>
</evidence>
<feature type="transmembrane region" description="Helical" evidence="1">
    <location>
        <begin position="6"/>
        <end position="24"/>
    </location>
</feature>
<keyword evidence="1" id="KW-0812">Transmembrane</keyword>
<dbReference type="STRING" id="1798391.A2968_03705"/>
<gene>
    <name evidence="2" type="ORF">A2968_03705</name>
</gene>
<reference evidence="2 3" key="1">
    <citation type="journal article" date="2016" name="Nat. Commun.">
        <title>Thousands of microbial genomes shed light on interconnected biogeochemical processes in an aquifer system.</title>
        <authorList>
            <person name="Anantharaman K."/>
            <person name="Brown C.T."/>
            <person name="Hug L.A."/>
            <person name="Sharon I."/>
            <person name="Castelle C.J."/>
            <person name="Probst A.J."/>
            <person name="Thomas B.C."/>
            <person name="Singh A."/>
            <person name="Wilkins M.J."/>
            <person name="Karaoz U."/>
            <person name="Brodie E.L."/>
            <person name="Williams K.H."/>
            <person name="Hubbard S.S."/>
            <person name="Banfield J.F."/>
        </authorList>
    </citation>
    <scope>NUCLEOTIDE SEQUENCE [LARGE SCALE GENOMIC DNA]</scope>
</reference>
<feature type="transmembrane region" description="Helical" evidence="1">
    <location>
        <begin position="121"/>
        <end position="142"/>
    </location>
</feature>
<feature type="transmembrane region" description="Helical" evidence="1">
    <location>
        <begin position="301"/>
        <end position="318"/>
    </location>
</feature>
<dbReference type="EMBL" id="MFJU01000023">
    <property type="protein sequence ID" value="OGG35986.1"/>
    <property type="molecule type" value="Genomic_DNA"/>
</dbReference>
<feature type="transmembrane region" description="Helical" evidence="1">
    <location>
        <begin position="66"/>
        <end position="85"/>
    </location>
</feature>
<feature type="transmembrane region" description="Helical" evidence="1">
    <location>
        <begin position="218"/>
        <end position="239"/>
    </location>
</feature>
<evidence type="ECO:0008006" key="4">
    <source>
        <dbReference type="Google" id="ProtNLM"/>
    </source>
</evidence>
<feature type="transmembrane region" description="Helical" evidence="1">
    <location>
        <begin position="380"/>
        <end position="400"/>
    </location>
</feature>
<dbReference type="Proteomes" id="UP000176228">
    <property type="component" value="Unassembled WGS sequence"/>
</dbReference>
<feature type="transmembrane region" description="Helical" evidence="1">
    <location>
        <begin position="91"/>
        <end position="109"/>
    </location>
</feature>
<proteinExistence type="predicted"/>
<dbReference type="AlphaFoldDB" id="A0A1F6BGC3"/>
<organism evidence="2 3">
    <name type="scientific">Candidatus Gottesmanbacteria bacterium RIFCSPLOWO2_01_FULL_42_22</name>
    <dbReference type="NCBI Taxonomy" id="1798391"/>
    <lineage>
        <taxon>Bacteria</taxon>
        <taxon>Candidatus Gottesmaniibacteriota</taxon>
    </lineage>
</organism>
<keyword evidence="1" id="KW-1133">Transmembrane helix</keyword>
<feature type="transmembrane region" description="Helical" evidence="1">
    <location>
        <begin position="180"/>
        <end position="206"/>
    </location>
</feature>